<organism evidence="1 2">
    <name type="scientific">ssRNA phage SRR5466728_2</name>
    <dbReference type="NCBI Taxonomy" id="2786440"/>
    <lineage>
        <taxon>Viruses</taxon>
        <taxon>Riboviria</taxon>
        <taxon>Orthornavirae</taxon>
        <taxon>Lenarviricota</taxon>
        <taxon>Leviviricetes</taxon>
        <taxon>Norzivirales</taxon>
        <taxon>Atkinsviridae</taxon>
        <taxon>Huhmpluvirus</taxon>
        <taxon>Huhmpluvirus limenecus</taxon>
    </lineage>
</organism>
<gene>
    <name evidence="1" type="primary">SRR5466728_2_2</name>
</gene>
<reference evidence="1" key="1">
    <citation type="submission" date="2020-09" db="EMBL/GenBank/DDBJ databases">
        <title>Leviviricetes taxonomy.</title>
        <authorList>
            <person name="Stockdale S.R."/>
            <person name="Callanan J."/>
            <person name="Adriaenssens E.M."/>
            <person name="Kuhn J.H."/>
            <person name="Rumnieks J."/>
            <person name="Shkoporov A."/>
            <person name="Draper L.A."/>
            <person name="Ross P."/>
            <person name="Hill C."/>
        </authorList>
    </citation>
    <scope>NUCLEOTIDE SEQUENCE</scope>
</reference>
<dbReference type="GeneID" id="80396945"/>
<dbReference type="Proteomes" id="UP000682486">
    <property type="component" value="Segment"/>
</dbReference>
<protein>
    <submittedName>
        <fullName evidence="1">Coat protein</fullName>
    </submittedName>
</protein>
<name>A0A8S5L4K5_9VIRU</name>
<dbReference type="RefSeq" id="YP_010768761.1">
    <property type="nucleotide sequence ID" value="NC_073784.1"/>
</dbReference>
<evidence type="ECO:0000313" key="2">
    <source>
        <dbReference type="Proteomes" id="UP000682486"/>
    </source>
</evidence>
<dbReference type="GO" id="GO:0019028">
    <property type="term" value="C:viral capsid"/>
    <property type="evidence" value="ECO:0007669"/>
    <property type="project" value="UniProtKB-KW"/>
</dbReference>
<proteinExistence type="predicted"/>
<keyword evidence="1" id="KW-0946">Virion</keyword>
<dbReference type="EMBL" id="BK014112">
    <property type="protein sequence ID" value="DAD52467.1"/>
    <property type="molecule type" value="Genomic_RNA"/>
</dbReference>
<keyword evidence="2" id="KW-1185">Reference proteome</keyword>
<keyword evidence="1" id="KW-0167">Capsid protein</keyword>
<evidence type="ECO:0000313" key="1">
    <source>
        <dbReference type="EMBL" id="DAD52467.1"/>
    </source>
</evidence>
<dbReference type="KEGG" id="vg:80396945"/>
<accession>A0A8S5L4K5</accession>
<sequence>MAINVTSPLTGATVPGLTSPTYTLVDDISPAGAAARQKVVTALGGTQAGVLTHTISSPFIVLAQRPSTYKVLGRPHPVTGLINDVPVNTTRVVVKKGVVPAANQPSKICTVDISVHCPAGAETFDFQNVAAAISAALGAAWQQSSGLASTVNIGTL</sequence>